<feature type="binding site" evidence="7">
    <location>
        <position position="49"/>
    </location>
    <ligand>
        <name>Fe cation</name>
        <dbReference type="ChEBI" id="CHEBI:24875"/>
        <label>1</label>
    </ligand>
</feature>
<evidence type="ECO:0000256" key="7">
    <source>
        <dbReference type="PIRSR" id="PIRSR002560-1"/>
    </source>
</evidence>
<dbReference type="PANTHER" id="PTHR30295">
    <property type="entry name" value="BACTERIOFERRITIN"/>
    <property type="match status" value="1"/>
</dbReference>
<reference evidence="9 10" key="1">
    <citation type="submission" date="2016-11" db="EMBL/GenBank/DDBJ databases">
        <authorList>
            <person name="Jaros S."/>
            <person name="Januszkiewicz K."/>
            <person name="Wedrychowicz H."/>
        </authorList>
    </citation>
    <scope>NUCLEOTIDE SEQUENCE [LARGE SCALE GENOMIC DNA]</scope>
    <source>
        <strain evidence="9 10">DSM 26910</strain>
    </source>
</reference>
<dbReference type="GO" id="GO:0008199">
    <property type="term" value="F:ferric iron binding"/>
    <property type="evidence" value="ECO:0007669"/>
    <property type="project" value="InterPro"/>
</dbReference>
<feature type="binding site" evidence="7">
    <location>
        <position position="16"/>
    </location>
    <ligand>
        <name>Fe cation</name>
        <dbReference type="ChEBI" id="CHEBI:24875"/>
        <label>1</label>
    </ligand>
</feature>
<comment type="similarity">
    <text evidence="1 6">Belongs to the bacterioferritin family.</text>
</comment>
<evidence type="ECO:0000256" key="2">
    <source>
        <dbReference type="ARBA" id="ARBA00022434"/>
    </source>
</evidence>
<dbReference type="AlphaFoldDB" id="A0A1M4TKK9"/>
<sequence length="163" mass="18812">MKERSIELLNASIADELSAVHQYMYFHFHCDDQGYDLLANLFKRTAIQEMIHVEKLAERILFLKGNVDMKVGEDVKHIHDVREMLEVAAKMEEGSANDYNKWANECSQNADSVTKKLFESLVEEEEGHFNQFDDEMENLKKFGDNYLALQSIERSKQFGGGAE</sequence>
<dbReference type="GO" id="GO:0005829">
    <property type="term" value="C:cytosol"/>
    <property type="evidence" value="ECO:0007669"/>
    <property type="project" value="TreeGrafter"/>
</dbReference>
<dbReference type="EMBL" id="FQUM01000001">
    <property type="protein sequence ID" value="SHE45019.1"/>
    <property type="molecule type" value="Genomic_DNA"/>
</dbReference>
<feature type="binding site" evidence="7">
    <location>
        <position position="92"/>
    </location>
    <ligand>
        <name>Fe cation</name>
        <dbReference type="ChEBI" id="CHEBI:24875"/>
        <label>2</label>
    </ligand>
</feature>
<feature type="domain" description="Ferritin-like diiron" evidence="8">
    <location>
        <begin position="1"/>
        <end position="143"/>
    </location>
</feature>
<keyword evidence="4 6" id="KW-0479">Metal-binding</keyword>
<dbReference type="PRINTS" id="PR00601">
    <property type="entry name" value="BACFERRITIN"/>
</dbReference>
<comment type="function">
    <text evidence="6">Iron-storage protein, whose ferroxidase center binds Fe(2+), oxidizes it using dioxygen to Fe(3+), and participates in the subsequent Fe(3+) oxide mineral core formation within the central cavity of the BFR protein shell.</text>
</comment>
<dbReference type="InterPro" id="IPR008331">
    <property type="entry name" value="Ferritin_DPS_dom"/>
</dbReference>
<feature type="binding site" description="axial binding residue" evidence="7">
    <location>
        <position position="50"/>
    </location>
    <ligand>
        <name>heme b</name>
        <dbReference type="ChEBI" id="CHEBI:60344"/>
        <note>ligand shared between dimeric partners</note>
    </ligand>
    <ligandPart>
        <name>Fe</name>
        <dbReference type="ChEBI" id="CHEBI:18248"/>
    </ligandPart>
</feature>
<protein>
    <recommendedName>
        <fullName evidence="6">Bacterioferritin</fullName>
        <ecNumber evidence="6">1.16.3.1</ecNumber>
    </recommendedName>
</protein>
<gene>
    <name evidence="9" type="ORF">SAMN05444274_101387</name>
</gene>
<dbReference type="PROSITE" id="PS50905">
    <property type="entry name" value="FERRITIN_LIKE"/>
    <property type="match status" value="1"/>
</dbReference>
<dbReference type="PANTHER" id="PTHR30295:SF0">
    <property type="entry name" value="BACTERIOFERRITIN"/>
    <property type="match status" value="1"/>
</dbReference>
<evidence type="ECO:0000256" key="3">
    <source>
        <dbReference type="ARBA" id="ARBA00022617"/>
    </source>
</evidence>
<dbReference type="InterPro" id="IPR009040">
    <property type="entry name" value="Ferritin-like_diiron"/>
</dbReference>
<dbReference type="PIRSF" id="PIRSF002560">
    <property type="entry name" value="Bacterioferritin"/>
    <property type="match status" value="1"/>
</dbReference>
<dbReference type="CDD" id="cd00907">
    <property type="entry name" value="Bacterioferritin"/>
    <property type="match status" value="1"/>
</dbReference>
<evidence type="ECO:0000313" key="9">
    <source>
        <dbReference type="EMBL" id="SHE45019.1"/>
    </source>
</evidence>
<dbReference type="InterPro" id="IPR009078">
    <property type="entry name" value="Ferritin-like_SF"/>
</dbReference>
<feature type="binding site" evidence="7">
    <location>
        <position position="125"/>
    </location>
    <ligand>
        <name>Fe cation</name>
        <dbReference type="ChEBI" id="CHEBI:24875"/>
        <label>1</label>
    </ligand>
</feature>
<dbReference type="Pfam" id="PF00210">
    <property type="entry name" value="Ferritin"/>
    <property type="match status" value="1"/>
</dbReference>
<evidence type="ECO:0000256" key="5">
    <source>
        <dbReference type="ARBA" id="ARBA00023004"/>
    </source>
</evidence>
<evidence type="ECO:0000256" key="4">
    <source>
        <dbReference type="ARBA" id="ARBA00022723"/>
    </source>
</evidence>
<comment type="catalytic activity">
    <reaction evidence="6">
        <text>4 Fe(2+) + O2 + 4 H(+) = 4 Fe(3+) + 2 H2O</text>
        <dbReference type="Rhea" id="RHEA:11148"/>
        <dbReference type="ChEBI" id="CHEBI:15377"/>
        <dbReference type="ChEBI" id="CHEBI:15378"/>
        <dbReference type="ChEBI" id="CHEBI:15379"/>
        <dbReference type="ChEBI" id="CHEBI:29033"/>
        <dbReference type="ChEBI" id="CHEBI:29034"/>
        <dbReference type="EC" id="1.16.3.1"/>
    </reaction>
</comment>
<keyword evidence="3" id="KW-0349">Heme</keyword>
<accession>A0A1M4TKK9</accession>
<keyword evidence="2 6" id="KW-0409">Iron storage</keyword>
<dbReference type="InterPro" id="IPR002024">
    <property type="entry name" value="Bacterioferritin"/>
</dbReference>
<keyword evidence="10" id="KW-1185">Reference proteome</keyword>
<proteinExistence type="inferred from homology"/>
<dbReference type="STRING" id="1484053.SAMN05444274_101387"/>
<evidence type="ECO:0000259" key="8">
    <source>
        <dbReference type="PROSITE" id="PS50905"/>
    </source>
</evidence>
<dbReference type="Proteomes" id="UP000184164">
    <property type="component" value="Unassembled WGS sequence"/>
</dbReference>
<evidence type="ECO:0000256" key="1">
    <source>
        <dbReference type="ARBA" id="ARBA00008093"/>
    </source>
</evidence>
<evidence type="ECO:0000256" key="6">
    <source>
        <dbReference type="PIRNR" id="PIRNR002560"/>
    </source>
</evidence>
<dbReference type="GO" id="GO:0020037">
    <property type="term" value="F:heme binding"/>
    <property type="evidence" value="ECO:0007669"/>
    <property type="project" value="TreeGrafter"/>
</dbReference>
<dbReference type="GO" id="GO:0006826">
    <property type="term" value="P:iron ion transport"/>
    <property type="evidence" value="ECO:0007669"/>
    <property type="project" value="InterPro"/>
</dbReference>
<dbReference type="InterPro" id="IPR012347">
    <property type="entry name" value="Ferritin-like"/>
</dbReference>
<evidence type="ECO:0000313" key="10">
    <source>
        <dbReference type="Proteomes" id="UP000184164"/>
    </source>
</evidence>
<dbReference type="OrthoDB" id="9800505at2"/>
<dbReference type="Gene3D" id="1.20.1260.10">
    <property type="match status" value="1"/>
</dbReference>
<dbReference type="GO" id="GO:0004322">
    <property type="term" value="F:ferroxidase activity"/>
    <property type="evidence" value="ECO:0007669"/>
    <property type="project" value="UniProtKB-EC"/>
</dbReference>
<feature type="binding site" evidence="7">
    <location>
        <position position="49"/>
    </location>
    <ligand>
        <name>Fe cation</name>
        <dbReference type="ChEBI" id="CHEBI:24875"/>
        <label>2</label>
    </ligand>
</feature>
<name>A0A1M4TKK9_9BACT</name>
<organism evidence="9 10">
    <name type="scientific">Mariniphaga anaerophila</name>
    <dbReference type="NCBI Taxonomy" id="1484053"/>
    <lineage>
        <taxon>Bacteria</taxon>
        <taxon>Pseudomonadati</taxon>
        <taxon>Bacteroidota</taxon>
        <taxon>Bacteroidia</taxon>
        <taxon>Marinilabiliales</taxon>
        <taxon>Prolixibacteraceae</taxon>
        <taxon>Mariniphaga</taxon>
    </lineage>
</organism>
<feature type="binding site" evidence="7">
    <location>
        <position position="128"/>
    </location>
    <ligand>
        <name>Fe cation</name>
        <dbReference type="ChEBI" id="CHEBI:24875"/>
        <label>2</label>
    </ligand>
</feature>
<feature type="binding site" evidence="7">
    <location>
        <position position="125"/>
    </location>
    <ligand>
        <name>Fe cation</name>
        <dbReference type="ChEBI" id="CHEBI:24875"/>
        <label>2</label>
    </ligand>
</feature>
<dbReference type="EC" id="1.16.3.1" evidence="6"/>
<keyword evidence="5 6" id="KW-0408">Iron</keyword>
<dbReference type="GO" id="GO:0006879">
    <property type="term" value="P:intracellular iron ion homeostasis"/>
    <property type="evidence" value="ECO:0007669"/>
    <property type="project" value="UniProtKB-KW"/>
</dbReference>
<feature type="binding site" evidence="7">
    <location>
        <position position="52"/>
    </location>
    <ligand>
        <name>Fe cation</name>
        <dbReference type="ChEBI" id="CHEBI:24875"/>
        <label>1</label>
    </ligand>
</feature>
<dbReference type="SUPFAM" id="SSF47240">
    <property type="entry name" value="Ferritin-like"/>
    <property type="match status" value="1"/>
</dbReference>
<dbReference type="RefSeq" id="WP_072998405.1">
    <property type="nucleotide sequence ID" value="NZ_FQUM01000001.1"/>
</dbReference>